<proteinExistence type="predicted"/>
<organism evidence="1 2">
    <name type="scientific">Pyricularia grisea</name>
    <name type="common">Crabgrass-specific blast fungus</name>
    <name type="synonym">Magnaporthe grisea</name>
    <dbReference type="NCBI Taxonomy" id="148305"/>
    <lineage>
        <taxon>Eukaryota</taxon>
        <taxon>Fungi</taxon>
        <taxon>Dikarya</taxon>
        <taxon>Ascomycota</taxon>
        <taxon>Pezizomycotina</taxon>
        <taxon>Sordariomycetes</taxon>
        <taxon>Sordariomycetidae</taxon>
        <taxon>Magnaporthales</taxon>
        <taxon>Pyriculariaceae</taxon>
        <taxon>Pyricularia</taxon>
    </lineage>
</organism>
<dbReference type="RefSeq" id="XP_030980764.1">
    <property type="nucleotide sequence ID" value="XM_031127457.1"/>
</dbReference>
<reference evidence="2" key="1">
    <citation type="journal article" date="2019" name="Mol. Biol. Evol.">
        <title>Blast fungal genomes show frequent chromosomal changes, gene gains and losses, and effector gene turnover.</title>
        <authorList>
            <person name="Gomez Luciano L.B."/>
            <person name="Jason Tsai I."/>
            <person name="Chuma I."/>
            <person name="Tosa Y."/>
            <person name="Chen Y.H."/>
            <person name="Li J.Y."/>
            <person name="Li M.Y."/>
            <person name="Jade Lu M.Y."/>
            <person name="Nakayashiki H."/>
            <person name="Li W.H."/>
        </authorList>
    </citation>
    <scope>NUCLEOTIDE SEQUENCE</scope>
    <source>
        <strain evidence="2">NI907</strain>
    </source>
</reference>
<evidence type="ECO:0000313" key="2">
    <source>
        <dbReference type="RefSeq" id="XP_030980764.1"/>
    </source>
</evidence>
<dbReference type="AlphaFoldDB" id="A0A6P8B149"/>
<keyword evidence="1" id="KW-1185">Reference proteome</keyword>
<protein>
    <submittedName>
        <fullName evidence="2">Uncharacterized protein</fullName>
    </submittedName>
</protein>
<reference evidence="2" key="2">
    <citation type="submission" date="2019-10" db="EMBL/GenBank/DDBJ databases">
        <authorList>
            <consortium name="NCBI Genome Project"/>
        </authorList>
    </citation>
    <scope>NUCLEOTIDE SEQUENCE</scope>
    <source>
        <strain evidence="2">NI907</strain>
    </source>
</reference>
<dbReference type="OrthoDB" id="3337653at2759"/>
<dbReference type="GeneID" id="41962366"/>
<accession>A0A6P8B149</accession>
<sequence length="110" mass="12141">MSMFREFFELVLEHIGLMGDLEFELAPQVEVTFNKNRGRELVVHLINMSGARGRNFGQHLPIPAGKIKMRNGGQGVKMRTLVGSMTFEVEQGVVGLPGIDPFEVAVSQGL</sequence>
<dbReference type="KEGG" id="pgri:PgNI_07445"/>
<evidence type="ECO:0000313" key="1">
    <source>
        <dbReference type="Proteomes" id="UP000515153"/>
    </source>
</evidence>
<gene>
    <name evidence="2" type="ORF">PgNI_07445</name>
</gene>
<name>A0A6P8B149_PYRGI</name>
<reference evidence="2" key="3">
    <citation type="submission" date="2025-08" db="UniProtKB">
        <authorList>
            <consortium name="RefSeq"/>
        </authorList>
    </citation>
    <scope>IDENTIFICATION</scope>
    <source>
        <strain evidence="2">NI907</strain>
    </source>
</reference>
<dbReference type="Proteomes" id="UP000515153">
    <property type="component" value="Unplaced"/>
</dbReference>